<proteinExistence type="predicted"/>
<name>A0ABP5X6E2_9ACTN</name>
<evidence type="ECO:0000256" key="1">
    <source>
        <dbReference type="SAM" id="Phobius"/>
    </source>
</evidence>
<keyword evidence="1" id="KW-0812">Transmembrane</keyword>
<keyword evidence="3" id="KW-1185">Reference proteome</keyword>
<protein>
    <recommendedName>
        <fullName evidence="4">Small hydrophobic protein</fullName>
    </recommendedName>
</protein>
<accession>A0ABP5X6E2</accession>
<comment type="caution">
    <text evidence="2">The sequence shown here is derived from an EMBL/GenBank/DDBJ whole genome shotgun (WGS) entry which is preliminary data.</text>
</comment>
<evidence type="ECO:0000313" key="3">
    <source>
        <dbReference type="Proteomes" id="UP001501638"/>
    </source>
</evidence>
<evidence type="ECO:0008006" key="4">
    <source>
        <dbReference type="Google" id="ProtNLM"/>
    </source>
</evidence>
<dbReference type="Pfam" id="PF19621">
    <property type="entry name" value="DUF6126"/>
    <property type="match status" value="1"/>
</dbReference>
<evidence type="ECO:0000313" key="2">
    <source>
        <dbReference type="EMBL" id="GAA2446724.1"/>
    </source>
</evidence>
<keyword evidence="1" id="KW-1133">Transmembrane helix</keyword>
<dbReference type="InterPro" id="IPR046129">
    <property type="entry name" value="DUF6126"/>
</dbReference>
<keyword evidence="1" id="KW-0472">Membrane</keyword>
<organism evidence="2 3">
    <name type="scientific">Streptomyces macrosporus</name>
    <dbReference type="NCBI Taxonomy" id="44032"/>
    <lineage>
        <taxon>Bacteria</taxon>
        <taxon>Bacillati</taxon>
        <taxon>Actinomycetota</taxon>
        <taxon>Actinomycetes</taxon>
        <taxon>Kitasatosporales</taxon>
        <taxon>Streptomycetaceae</taxon>
        <taxon>Streptomyces</taxon>
    </lineage>
</organism>
<reference evidence="3" key="1">
    <citation type="journal article" date="2019" name="Int. J. Syst. Evol. Microbiol.">
        <title>The Global Catalogue of Microorganisms (GCM) 10K type strain sequencing project: providing services to taxonomists for standard genome sequencing and annotation.</title>
        <authorList>
            <consortium name="The Broad Institute Genomics Platform"/>
            <consortium name="The Broad Institute Genome Sequencing Center for Infectious Disease"/>
            <person name="Wu L."/>
            <person name="Ma J."/>
        </authorList>
    </citation>
    <scope>NUCLEOTIDE SEQUENCE [LARGE SCALE GENOMIC DNA]</scope>
    <source>
        <strain evidence="3">JCM 6305</strain>
    </source>
</reference>
<feature type="transmembrane region" description="Helical" evidence="1">
    <location>
        <begin position="21"/>
        <end position="44"/>
    </location>
</feature>
<dbReference type="EMBL" id="BAAASZ010000023">
    <property type="protein sequence ID" value="GAA2446724.1"/>
    <property type="molecule type" value="Genomic_DNA"/>
</dbReference>
<sequence length="50" mass="5753">MSDQQPRPASRMNEERKFPRGAVVRLFTYFVATHVFAAFLFMLFKLGGGE</sequence>
<dbReference type="RefSeq" id="WP_344323459.1">
    <property type="nucleotide sequence ID" value="NZ_BAAASZ010000023.1"/>
</dbReference>
<gene>
    <name evidence="2" type="ORF">GCM10010405_32680</name>
</gene>
<dbReference type="Proteomes" id="UP001501638">
    <property type="component" value="Unassembled WGS sequence"/>
</dbReference>